<evidence type="ECO:0000313" key="1">
    <source>
        <dbReference type="EMBL" id="OMO55649.1"/>
    </source>
</evidence>
<reference evidence="2" key="1">
    <citation type="submission" date="2013-09" db="EMBL/GenBank/DDBJ databases">
        <title>Corchorus olitorius genome sequencing.</title>
        <authorList>
            <person name="Alam M."/>
            <person name="Haque M.S."/>
            <person name="Islam M.S."/>
            <person name="Emdad E.M."/>
            <person name="Islam M.M."/>
            <person name="Ahmed B."/>
            <person name="Halim A."/>
            <person name="Hossen Q.M.M."/>
            <person name="Hossain M.Z."/>
            <person name="Ahmed R."/>
            <person name="Khan M.M."/>
            <person name="Islam R."/>
            <person name="Rashid M.M."/>
            <person name="Khan S.A."/>
            <person name="Rahman M.S."/>
            <person name="Alam M."/>
            <person name="Yahiya A.S."/>
            <person name="Khan M.S."/>
            <person name="Azam M.S."/>
            <person name="Haque T."/>
            <person name="Lashkar M.Z.H."/>
            <person name="Akhand A.I."/>
            <person name="Morshed G."/>
            <person name="Roy S."/>
            <person name="Uddin K.S."/>
            <person name="Rabeya T."/>
            <person name="Hossain A.S."/>
            <person name="Chowdhury A."/>
            <person name="Snigdha A.R."/>
            <person name="Mortoza M.S."/>
            <person name="Matin S.A."/>
            <person name="Hoque S.M.E."/>
            <person name="Islam M.K."/>
            <person name="Roy D.K."/>
            <person name="Haider R."/>
            <person name="Moosa M.M."/>
            <person name="Elias S.M."/>
            <person name="Hasan A.M."/>
            <person name="Jahan S."/>
            <person name="Shafiuddin M."/>
            <person name="Mahmood N."/>
            <person name="Shommy N.S."/>
        </authorList>
    </citation>
    <scope>NUCLEOTIDE SEQUENCE [LARGE SCALE GENOMIC DNA]</scope>
    <source>
        <strain evidence="2">cv. O-4</strain>
    </source>
</reference>
<evidence type="ECO:0000313" key="2">
    <source>
        <dbReference type="Proteomes" id="UP000187203"/>
    </source>
</evidence>
<proteinExistence type="predicted"/>
<accession>A0A1R3GC29</accession>
<name>A0A1R3GC29_9ROSI</name>
<dbReference type="OrthoDB" id="6406832at2759"/>
<organism evidence="1 2">
    <name type="scientific">Corchorus olitorius</name>
    <dbReference type="NCBI Taxonomy" id="93759"/>
    <lineage>
        <taxon>Eukaryota</taxon>
        <taxon>Viridiplantae</taxon>
        <taxon>Streptophyta</taxon>
        <taxon>Embryophyta</taxon>
        <taxon>Tracheophyta</taxon>
        <taxon>Spermatophyta</taxon>
        <taxon>Magnoliopsida</taxon>
        <taxon>eudicotyledons</taxon>
        <taxon>Gunneridae</taxon>
        <taxon>Pentapetalae</taxon>
        <taxon>rosids</taxon>
        <taxon>malvids</taxon>
        <taxon>Malvales</taxon>
        <taxon>Malvaceae</taxon>
        <taxon>Grewioideae</taxon>
        <taxon>Apeibeae</taxon>
        <taxon>Corchorus</taxon>
    </lineage>
</organism>
<dbReference type="EMBL" id="AWUE01022890">
    <property type="protein sequence ID" value="OMO55649.1"/>
    <property type="molecule type" value="Genomic_DNA"/>
</dbReference>
<dbReference type="InterPro" id="IPR032675">
    <property type="entry name" value="LRR_dom_sf"/>
</dbReference>
<sequence>MNGVSDESVVALSTNCAFLGDFMIIIEGNHGVTEHGIGLLLRNRPNLETLCIGYIKNSSSQITIANSIRHAKALTYFWLCAMQVSDELLMTITEAIKLPLELAIGHCKSYTVLGLLSVLSNCLTRFDIALLNFVDEDIKLFFSKDAGKLTRIDIILDVVGENDIPLPKYHKIKILRLDSGIISGELVKQFGFTFPNLEVLELSLCQGVTMEGIEAILKSCKVIRKLILKGYQKTMIIKPNSDLPKVRLKVLKLATSCIDDEALDAISRKCP</sequence>
<dbReference type="AlphaFoldDB" id="A0A1R3GC29"/>
<dbReference type="Proteomes" id="UP000187203">
    <property type="component" value="Unassembled WGS sequence"/>
</dbReference>
<protein>
    <submittedName>
        <fullName evidence="1">EIN3-binding F-box protein 1-like protein</fullName>
    </submittedName>
</protein>
<gene>
    <name evidence="1" type="ORF">COLO4_35901</name>
</gene>
<keyword evidence="2" id="KW-1185">Reference proteome</keyword>
<comment type="caution">
    <text evidence="1">The sequence shown here is derived from an EMBL/GenBank/DDBJ whole genome shotgun (WGS) entry which is preliminary data.</text>
</comment>
<dbReference type="SUPFAM" id="SSF52047">
    <property type="entry name" value="RNI-like"/>
    <property type="match status" value="1"/>
</dbReference>
<dbReference type="STRING" id="93759.A0A1R3GC29"/>
<dbReference type="Gene3D" id="3.80.10.10">
    <property type="entry name" value="Ribonuclease Inhibitor"/>
    <property type="match status" value="2"/>
</dbReference>